<reference evidence="4" key="1">
    <citation type="journal article" date="2019" name="Int. J. Syst. Evol. Microbiol.">
        <title>The Global Catalogue of Microorganisms (GCM) 10K type strain sequencing project: providing services to taxonomists for standard genome sequencing and annotation.</title>
        <authorList>
            <consortium name="The Broad Institute Genomics Platform"/>
            <consortium name="The Broad Institute Genome Sequencing Center for Infectious Disease"/>
            <person name="Wu L."/>
            <person name="Ma J."/>
        </authorList>
    </citation>
    <scope>NUCLEOTIDE SEQUENCE [LARGE SCALE GENOMIC DNA]</scope>
    <source>
        <strain evidence="4">CCUG 55131</strain>
    </source>
</reference>
<evidence type="ECO:0000313" key="3">
    <source>
        <dbReference type="EMBL" id="MFD2175839.1"/>
    </source>
</evidence>
<dbReference type="Pfam" id="PF01757">
    <property type="entry name" value="Acyl_transf_3"/>
    <property type="match status" value="1"/>
</dbReference>
<name>A0ABW5AE73_9RHOB</name>
<feature type="transmembrane region" description="Helical" evidence="1">
    <location>
        <begin position="298"/>
        <end position="320"/>
    </location>
</feature>
<accession>A0ABW5AE73</accession>
<keyword evidence="4" id="KW-1185">Reference proteome</keyword>
<comment type="caution">
    <text evidence="3">The sequence shown here is derived from an EMBL/GenBank/DDBJ whole genome shotgun (WGS) entry which is preliminary data.</text>
</comment>
<keyword evidence="1" id="KW-1133">Transmembrane helix</keyword>
<evidence type="ECO:0000313" key="4">
    <source>
        <dbReference type="Proteomes" id="UP001597413"/>
    </source>
</evidence>
<feature type="transmembrane region" description="Helical" evidence="1">
    <location>
        <begin position="326"/>
        <end position="349"/>
    </location>
</feature>
<dbReference type="EC" id="2.3.-.-" evidence="3"/>
<evidence type="ECO:0000259" key="2">
    <source>
        <dbReference type="Pfam" id="PF01757"/>
    </source>
</evidence>
<dbReference type="Proteomes" id="UP001597413">
    <property type="component" value="Unassembled WGS sequence"/>
</dbReference>
<feature type="transmembrane region" description="Helical" evidence="1">
    <location>
        <begin position="156"/>
        <end position="177"/>
    </location>
</feature>
<feature type="transmembrane region" description="Helical" evidence="1">
    <location>
        <begin position="100"/>
        <end position="124"/>
    </location>
</feature>
<dbReference type="GO" id="GO:0016746">
    <property type="term" value="F:acyltransferase activity"/>
    <property type="evidence" value="ECO:0007669"/>
    <property type="project" value="UniProtKB-KW"/>
</dbReference>
<feature type="transmembrane region" description="Helical" evidence="1">
    <location>
        <begin position="32"/>
        <end position="52"/>
    </location>
</feature>
<evidence type="ECO:0000256" key="1">
    <source>
        <dbReference type="SAM" id="Phobius"/>
    </source>
</evidence>
<keyword evidence="3" id="KW-0012">Acyltransferase</keyword>
<dbReference type="PANTHER" id="PTHR23028">
    <property type="entry name" value="ACETYLTRANSFERASE"/>
    <property type="match status" value="1"/>
</dbReference>
<feature type="transmembrane region" description="Helical" evidence="1">
    <location>
        <begin position="58"/>
        <end position="79"/>
    </location>
</feature>
<feature type="transmembrane region" description="Helical" evidence="1">
    <location>
        <begin position="184"/>
        <end position="204"/>
    </location>
</feature>
<dbReference type="InterPro" id="IPR002656">
    <property type="entry name" value="Acyl_transf_3_dom"/>
</dbReference>
<keyword evidence="1" id="KW-0472">Membrane</keyword>
<dbReference type="InterPro" id="IPR050879">
    <property type="entry name" value="Acyltransferase_3"/>
</dbReference>
<protein>
    <submittedName>
        <fullName evidence="3">Acyltransferase family protein</fullName>
        <ecNumber evidence="3">2.3.-.-</ecNumber>
    </submittedName>
</protein>
<feature type="transmembrane region" description="Helical" evidence="1">
    <location>
        <begin position="235"/>
        <end position="254"/>
    </location>
</feature>
<gene>
    <name evidence="3" type="ORF">ACFSM0_17230</name>
</gene>
<sequence>MDTPTASAPTAAREAGIFGLAPESENFLHLDLMRFIASMGIVIIHFAGRLGFSDLQVAGLNFFVDIFFVISGIVITYVYQDRIATASQTGDFLVARAARLLPLHFLMTFAFVALGLLSGLIGVAVNDADKYDFACLPASLFLTHAVVGCDHPVFNFVSWSISAEFVMYLLFPLLIGVFARRRGILLGLAIGFVLLFSLFDWGWWERTYDHGVMRAIPAFMLGMAAWLFRDDLARLPVRSWMFVPLVLALLGAMAVLGESFPALLCSYAVVLVLLAMDLRTEAYSATVRYLAPLGQLTYSTYMIHTLFHAIVLAFIAQRILHLQGLALHAASWLSLPVLIALSYASLIWFETPARKWLRARFSRRVAVTGK</sequence>
<dbReference type="PANTHER" id="PTHR23028:SF53">
    <property type="entry name" value="ACYL_TRANSF_3 DOMAIN-CONTAINING PROTEIN"/>
    <property type="match status" value="1"/>
</dbReference>
<keyword evidence="3" id="KW-0808">Transferase</keyword>
<dbReference type="RefSeq" id="WP_377393426.1">
    <property type="nucleotide sequence ID" value="NZ_JBHUIX010000020.1"/>
</dbReference>
<organism evidence="3 4">
    <name type="scientific">Rhodobacter lacus</name>
    <dbReference type="NCBI Taxonomy" id="1641972"/>
    <lineage>
        <taxon>Bacteria</taxon>
        <taxon>Pseudomonadati</taxon>
        <taxon>Pseudomonadota</taxon>
        <taxon>Alphaproteobacteria</taxon>
        <taxon>Rhodobacterales</taxon>
        <taxon>Rhodobacter group</taxon>
        <taxon>Rhodobacter</taxon>
    </lineage>
</organism>
<feature type="domain" description="Acyltransferase 3" evidence="2">
    <location>
        <begin position="30"/>
        <end position="344"/>
    </location>
</feature>
<keyword evidence="1" id="KW-0812">Transmembrane</keyword>
<dbReference type="EMBL" id="JBHUIX010000020">
    <property type="protein sequence ID" value="MFD2175839.1"/>
    <property type="molecule type" value="Genomic_DNA"/>
</dbReference>
<proteinExistence type="predicted"/>